<keyword evidence="1" id="KW-1133">Transmembrane helix</keyword>
<dbReference type="GO" id="GO:0005789">
    <property type="term" value="C:endoplasmic reticulum membrane"/>
    <property type="evidence" value="ECO:0007669"/>
    <property type="project" value="TreeGrafter"/>
</dbReference>
<dbReference type="OMA" id="YPSFDIF"/>
<proteinExistence type="predicted"/>
<dbReference type="PANTHER" id="PTHR23071">
    <property type="entry name" value="PHOSPHATIDYLINOSITOL GLYCAN"/>
    <property type="match status" value="1"/>
</dbReference>
<keyword evidence="1" id="KW-0812">Transmembrane</keyword>
<evidence type="ECO:0000313" key="3">
    <source>
        <dbReference type="RefSeq" id="XP_018012082.1"/>
    </source>
</evidence>
<sequence>MRLRWVGPVVWCLLSLHGFYSTGHQTTFPTLPWSAAFVGRVETGAGGTLAPALLVLLHTFSGHLLLGLLLPLLPLAPLTLGAILPTLRKKK</sequence>
<organism evidence="2 3">
    <name type="scientific">Hyalella azteca</name>
    <name type="common">Amphipod</name>
    <dbReference type="NCBI Taxonomy" id="294128"/>
    <lineage>
        <taxon>Eukaryota</taxon>
        <taxon>Metazoa</taxon>
        <taxon>Ecdysozoa</taxon>
        <taxon>Arthropoda</taxon>
        <taxon>Crustacea</taxon>
        <taxon>Multicrustacea</taxon>
        <taxon>Malacostraca</taxon>
        <taxon>Eumalacostraca</taxon>
        <taxon>Peracarida</taxon>
        <taxon>Amphipoda</taxon>
        <taxon>Senticaudata</taxon>
        <taxon>Talitrida</taxon>
        <taxon>Talitroidea</taxon>
        <taxon>Hyalellidae</taxon>
        <taxon>Hyalella</taxon>
    </lineage>
</organism>
<dbReference type="PANTHER" id="PTHR23071:SF1">
    <property type="entry name" value="GPI ETHANOLAMINE PHOSPHATE TRANSFERASE 3"/>
    <property type="match status" value="1"/>
</dbReference>
<dbReference type="GeneID" id="108669287"/>
<feature type="transmembrane region" description="Helical" evidence="1">
    <location>
        <begin position="64"/>
        <end position="87"/>
    </location>
</feature>
<dbReference type="AlphaFoldDB" id="A0A8B7NEN1"/>
<evidence type="ECO:0000313" key="2">
    <source>
        <dbReference type="Proteomes" id="UP000694843"/>
    </source>
</evidence>
<dbReference type="Proteomes" id="UP000694843">
    <property type="component" value="Unplaced"/>
</dbReference>
<dbReference type="RefSeq" id="XP_018012082.1">
    <property type="nucleotide sequence ID" value="XM_018156593.2"/>
</dbReference>
<keyword evidence="2" id="KW-1185">Reference proteome</keyword>
<accession>A0A8B7NEN1</accession>
<dbReference type="GO" id="GO:0006506">
    <property type="term" value="P:GPI anchor biosynthetic process"/>
    <property type="evidence" value="ECO:0007669"/>
    <property type="project" value="InterPro"/>
</dbReference>
<keyword evidence="1" id="KW-0472">Membrane</keyword>
<dbReference type="KEGG" id="hazt:108669287"/>
<evidence type="ECO:0000256" key="1">
    <source>
        <dbReference type="SAM" id="Phobius"/>
    </source>
</evidence>
<dbReference type="GO" id="GO:0051377">
    <property type="term" value="F:mannose-ethanolamine phosphotransferase activity"/>
    <property type="evidence" value="ECO:0007669"/>
    <property type="project" value="TreeGrafter"/>
</dbReference>
<name>A0A8B7NEN1_HYAAZ</name>
<dbReference type="OrthoDB" id="272139at2759"/>
<dbReference type="InterPro" id="IPR039524">
    <property type="entry name" value="PIGO/GPI13"/>
</dbReference>
<reference evidence="3" key="1">
    <citation type="submission" date="2025-08" db="UniProtKB">
        <authorList>
            <consortium name="RefSeq"/>
        </authorList>
    </citation>
    <scope>IDENTIFICATION</scope>
    <source>
        <tissue evidence="3">Whole organism</tissue>
    </source>
</reference>
<gene>
    <name evidence="3" type="primary">LOC108669287</name>
</gene>
<protein>
    <submittedName>
        <fullName evidence="3">GPI ethanolamine phosphate transferase 3-like</fullName>
    </submittedName>
</protein>